<proteinExistence type="predicted"/>
<name>A0A0E9PIW0_ANGAN</name>
<organism evidence="1">
    <name type="scientific">Anguilla anguilla</name>
    <name type="common">European freshwater eel</name>
    <name type="synonym">Muraena anguilla</name>
    <dbReference type="NCBI Taxonomy" id="7936"/>
    <lineage>
        <taxon>Eukaryota</taxon>
        <taxon>Metazoa</taxon>
        <taxon>Chordata</taxon>
        <taxon>Craniata</taxon>
        <taxon>Vertebrata</taxon>
        <taxon>Euteleostomi</taxon>
        <taxon>Actinopterygii</taxon>
        <taxon>Neopterygii</taxon>
        <taxon>Teleostei</taxon>
        <taxon>Anguilliformes</taxon>
        <taxon>Anguillidae</taxon>
        <taxon>Anguilla</taxon>
    </lineage>
</organism>
<dbReference type="AlphaFoldDB" id="A0A0E9PIW0"/>
<sequence>MKTILSPHFRHCGYRGSHQTSPSFFIIFLIDFDSPPGLCLHPQHHGFTAVFEQEAPQHAENFSELLVYYSPIQNLYVFGEEVLLHFHVKVSESGVQLDAQTPRLALYERATVQGHASVGARDSDCGEGLVIGYS</sequence>
<accession>A0A0E9PIW0</accession>
<protein>
    <submittedName>
        <fullName evidence="1">Uncharacterized protein</fullName>
    </submittedName>
</protein>
<reference evidence="1" key="1">
    <citation type="submission" date="2014-11" db="EMBL/GenBank/DDBJ databases">
        <authorList>
            <person name="Amaro Gonzalez C."/>
        </authorList>
    </citation>
    <scope>NUCLEOTIDE SEQUENCE</scope>
</reference>
<evidence type="ECO:0000313" key="1">
    <source>
        <dbReference type="EMBL" id="JAH04020.1"/>
    </source>
</evidence>
<reference evidence="1" key="2">
    <citation type="journal article" date="2015" name="Fish Shellfish Immunol.">
        <title>Early steps in the European eel (Anguilla anguilla)-Vibrio vulnificus interaction in the gills: Role of the RtxA13 toxin.</title>
        <authorList>
            <person name="Callol A."/>
            <person name="Pajuelo D."/>
            <person name="Ebbesson L."/>
            <person name="Teles M."/>
            <person name="MacKenzie S."/>
            <person name="Amaro C."/>
        </authorList>
    </citation>
    <scope>NUCLEOTIDE SEQUENCE</scope>
</reference>
<dbReference type="EMBL" id="GBXM01104557">
    <property type="protein sequence ID" value="JAH04020.1"/>
    <property type="molecule type" value="Transcribed_RNA"/>
</dbReference>